<accession>A0A7R7YJM1</accession>
<keyword evidence="2" id="KW-0614">Plasmid</keyword>
<gene>
    <name evidence="2" type="ORF">TthHB5018_c24420</name>
</gene>
<proteinExistence type="predicted"/>
<geneLocation type="plasmid" evidence="2 3">
    <name>pHB5018c</name>
</geneLocation>
<feature type="region of interest" description="Disordered" evidence="1">
    <location>
        <begin position="38"/>
        <end position="58"/>
    </location>
</feature>
<dbReference type="Proteomes" id="UP000596099">
    <property type="component" value="Plasmid pHB5018c"/>
</dbReference>
<reference evidence="3" key="1">
    <citation type="submission" date="2021-01" db="EMBL/GenBank/DDBJ databases">
        <title>Complete Genome Sequence of Thermus thermophilus Strain HB5018, Isolated from Mine Onsen Hot Spring.</title>
        <authorList>
            <person name="Miyazaki K."/>
            <person name="Moriya T."/>
            <person name="Nemoto N."/>
            <person name="Oshima T."/>
            <person name="Yura K."/>
            <person name="Bessho Y."/>
        </authorList>
    </citation>
    <scope>NUCLEOTIDE SEQUENCE [LARGE SCALE GENOMIC DNA]</scope>
    <source>
        <strain evidence="3">HB5018</strain>
        <plasmid evidence="3">pHB5018c</plasmid>
    </source>
</reference>
<evidence type="ECO:0000256" key="1">
    <source>
        <dbReference type="SAM" id="MobiDB-lite"/>
    </source>
</evidence>
<evidence type="ECO:0000313" key="3">
    <source>
        <dbReference type="Proteomes" id="UP000596099"/>
    </source>
</evidence>
<name>A0A7R7YJM1_THETH</name>
<sequence>MVPAVAVGEADDQGLVPRIGLALFPAPVHPVDVKAGGVHVKSPHGKGKGSAGRFSHLHKQLGDPGRVQAVQHPAHAVVVQKFGGDAGPQEQLGGLALEEVAEEVEGRGDEAQGVQYGGLEGHASGNLFARPWAHELVYGLYQSYLIHDAGHQAQVAQVVHL</sequence>
<dbReference type="EMBL" id="AP024272">
    <property type="protein sequence ID" value="BCP67508.1"/>
    <property type="molecule type" value="Genomic_DNA"/>
</dbReference>
<organism evidence="2 3">
    <name type="scientific">Thermus thermophilus</name>
    <dbReference type="NCBI Taxonomy" id="274"/>
    <lineage>
        <taxon>Bacteria</taxon>
        <taxon>Thermotogati</taxon>
        <taxon>Deinococcota</taxon>
        <taxon>Deinococci</taxon>
        <taxon>Thermales</taxon>
        <taxon>Thermaceae</taxon>
        <taxon>Thermus</taxon>
    </lineage>
</organism>
<protein>
    <submittedName>
        <fullName evidence="2">Uncharacterized protein</fullName>
    </submittedName>
</protein>
<evidence type="ECO:0000313" key="2">
    <source>
        <dbReference type="EMBL" id="BCP67508.1"/>
    </source>
</evidence>
<dbReference type="AlphaFoldDB" id="A0A7R7YJM1"/>